<accession>A0A369BB86</accession>
<evidence type="ECO:0000313" key="2">
    <source>
        <dbReference type="EMBL" id="RCX18605.1"/>
    </source>
</evidence>
<keyword evidence="3" id="KW-1185">Reference proteome</keyword>
<evidence type="ECO:0000313" key="3">
    <source>
        <dbReference type="Proteomes" id="UP000253090"/>
    </source>
</evidence>
<feature type="transmembrane region" description="Helical" evidence="1">
    <location>
        <begin position="21"/>
        <end position="40"/>
    </location>
</feature>
<reference evidence="2 3" key="1">
    <citation type="submission" date="2018-07" db="EMBL/GenBank/DDBJ databases">
        <title>Genomic Encyclopedia of Type Strains, Phase III (KMG-III): the genomes of soil and plant-associated and newly described type strains.</title>
        <authorList>
            <person name="Whitman W."/>
        </authorList>
    </citation>
    <scope>NUCLEOTIDE SEQUENCE [LARGE SCALE GENOMIC DNA]</scope>
    <source>
        <strain evidence="2 3">CECT 8333</strain>
    </source>
</reference>
<protein>
    <submittedName>
        <fullName evidence="2">Uncharacterized protein</fullName>
    </submittedName>
</protein>
<evidence type="ECO:0000256" key="1">
    <source>
        <dbReference type="SAM" id="Phobius"/>
    </source>
</evidence>
<organism evidence="2 3">
    <name type="scientific">Fontibacillus phaseoli</name>
    <dbReference type="NCBI Taxonomy" id="1416533"/>
    <lineage>
        <taxon>Bacteria</taxon>
        <taxon>Bacillati</taxon>
        <taxon>Bacillota</taxon>
        <taxon>Bacilli</taxon>
        <taxon>Bacillales</taxon>
        <taxon>Paenibacillaceae</taxon>
        <taxon>Fontibacillus</taxon>
    </lineage>
</organism>
<gene>
    <name evidence="2" type="ORF">DFP94_106139</name>
</gene>
<feature type="transmembrane region" description="Helical" evidence="1">
    <location>
        <begin position="123"/>
        <end position="147"/>
    </location>
</feature>
<name>A0A369BB86_9BACL</name>
<keyword evidence="1" id="KW-1133">Transmembrane helix</keyword>
<dbReference type="EMBL" id="QPJW01000006">
    <property type="protein sequence ID" value="RCX18605.1"/>
    <property type="molecule type" value="Genomic_DNA"/>
</dbReference>
<dbReference type="Proteomes" id="UP000253090">
    <property type="component" value="Unassembled WGS sequence"/>
</dbReference>
<feature type="transmembrane region" description="Helical" evidence="1">
    <location>
        <begin position="71"/>
        <end position="90"/>
    </location>
</feature>
<dbReference type="RefSeq" id="WP_114497468.1">
    <property type="nucleotide sequence ID" value="NZ_QPJW01000006.1"/>
</dbReference>
<feature type="transmembrane region" description="Helical" evidence="1">
    <location>
        <begin position="99"/>
        <end position="117"/>
    </location>
</feature>
<comment type="caution">
    <text evidence="2">The sequence shown here is derived from an EMBL/GenBank/DDBJ whole genome shotgun (WGS) entry which is preliminary data.</text>
</comment>
<keyword evidence="1" id="KW-0812">Transmembrane</keyword>
<proteinExistence type="predicted"/>
<dbReference type="OrthoDB" id="2669408at2"/>
<dbReference type="AlphaFoldDB" id="A0A369BB86"/>
<keyword evidence="1" id="KW-0472">Membrane</keyword>
<sequence length="155" mass="18168">MNKGNLRFKTAIQRIGTPWHLWLIGLFFIFVYANGIYDYFMMFGYNEAYYSTKNYGANVFEYFTDYPTVPLIFWTLNVFCGLIAPILLLIRSRWAVQTSLISAISIFALELTTFAFMDRWHVLGPWISFFDIGILVMTVGLFIYCSLMKRRGVLR</sequence>